<dbReference type="SMART" id="SM00827">
    <property type="entry name" value="PKS_AT"/>
    <property type="match status" value="1"/>
</dbReference>
<dbReference type="GO" id="GO:0006633">
    <property type="term" value="P:fatty acid biosynthetic process"/>
    <property type="evidence" value="ECO:0007669"/>
    <property type="project" value="InterPro"/>
</dbReference>
<dbReference type="InterPro" id="IPR014043">
    <property type="entry name" value="Acyl_transferase_dom"/>
</dbReference>
<evidence type="ECO:0000256" key="4">
    <source>
        <dbReference type="ARBA" id="ARBA00023268"/>
    </source>
</evidence>
<dbReference type="Pfam" id="PF00550">
    <property type="entry name" value="PP-binding"/>
    <property type="match status" value="1"/>
</dbReference>
<dbReference type="Pfam" id="PF13602">
    <property type="entry name" value="ADH_zinc_N_2"/>
    <property type="match status" value="1"/>
</dbReference>
<dbReference type="InterPro" id="IPR032821">
    <property type="entry name" value="PKS_assoc"/>
</dbReference>
<sequence>MDSIVQGADGAPPPVSPPLHAAAIMGCACRLPGAPDEAAFWSLLTAGVCSVSEIPATRWSHERFLHPVRGTPGRAYSFAAGVLDDIFGFDAGAFGLSPREAEQIDPQQRLLLELVREAFEDANIPLASLAGANVGVFVGASSLDHSLHFISDITAADAHFVTGNALSIIANRISHVFGFTGPSLTIDTACSSSLVAFDRAVKAIESGEIDTAVVAGVNILASPFNFIGFSRAGMLSPTGRCRPFSGAADGYVRAEGGVVTVLSRLGGDGRTPRAVVMASGTNSDGRTLGIAMPESRAQQRLLEQLYEQRGIDPQRLAFIEAHGTGTLVGDPAEARAIGAALGGRRSSPLPIGSVKSNIGHLEPASGLAGLLKALNALERRQLPASLHLDTLNRNIDFEALNLAPAAGPLALHADARLAGISSFGFGGTNAHAVIRLPDPHEVPAADARAAAPVLMISAPDPQSLSALAEAYADRLEDEPAPERLAHAAAYGRAKLPHRLAVTLDGPDIAGRLRRLAAGQGEGMLLRGAPRGASGGVAFVFTGNGGQYAGMGHAAWQASAVFREGVEQIDAVFRPLAGWSLAEAFQQPPDEAALAATEMAQPLIFALEVALARALMAEGCTPAAVMGHSVGEIAAAHIADALSLLDAVRLIYWRSQLQGRTRGSGAMAFLMASPQQAEELIAAAAQPEVVIGAVNAPKGVTLSGPGPAIDAVLRRARGQSVVAKRLGIDYAFHSPAMGPLCEPILETLSMLSPRAPSIPFISTVTGRPIGEALLGAAYWWDNIRQPVQFDAAVRRVARDSSIGIFLEIGPKAVLTGFLREILADEGRTATVLASLQEKDTAEDDPVARSLLAALVNGAAVDEEKLFGAPVAPGRLDLPKTPWTRQPIHPPRSSQAIDLIGGAGPDHPLLGARLLGDGSEWRGTLDIDTHPFLADHRVGGHVVLPATALVEMVLAAGRDVLRTDRLRVEDFVIPAALRLSPGESVETRVVLDSTGVATVSSRMRGSHDWSLNAQGRVLADGALASSPAARAPAEEDGIEDSDGAVLDADALYAAASRLGLDYGPAFRLVRSARRAGTHIHLALATPDAPQHGYVLAPTLADAALHGLVLAAEGLPARAGVAYLPVRFAALTVRRAGLPVRAALTVRRASARALELDVAMLDEADAEIAVFEGVELRAVALAVEETLDHDFRQSYVRLGPAVTQAARRVEAFLDAAGDVPAADDALILDALAYAIAHRAVTEIAGEARLAEAPLDIDALVEQGHLAAEQRPLLLSLLALLAEGGLAEHVEGEGWRVLPQSDLPSPEPLLHEIARLAPDRAAELAIGARLASELAVHMRHTVPIVHAAGLIDQWESASPAARGLADEAAALVAEAARDLDAPLAVTVVERHGVLLDALRPLVDAGRIVLTIIPTAPIAHPTLADRLRPSAAMVLGADNDLPATDLAVYCDPRLPLDPAGETARRLGAALRPGGALVSLRFATTGFARLMTVDAPDSGRGTRRQGARATTDIALLAVRNAEETDDQVAVAGLMALLKDDARSCLISDAGYIFDPDPLSPVVGTTGGLLVWRLAVGQDAASLADTLDQARKLLEALRAGPRQPPLRLLVDGDPLGAAPGAAALWAFGRTAMNEYPDLDIRLIAVDQPIIDAAAMRELARAVTGLRGERELVLDRDGLKAVRLAPAAPARANNLETAARLAMTLPGSLDRLAWQSESRRAPGPGEVEISIGATALNFRDVMFAQGLIGDDMLAQGFAGPTLGFECAGTVARVGADVTGLRPGDAVVAFAPGAFATHVTVPAAAVLPTPAGIPADAAATLPVAFLTAWYGLVHCARLEAGETVLIHGAAGGVGLAAIQIARMRGARVIATAGSPEKRALVRLFGAEDVHDSRSTAFAETLRTQGGCDVVLNSLAGRPMELSLRALKPFGRFVELGKRDFVANTALGLRPFARNLTYFGVDADQFIAARPALAADMLAELGRLFAAGTLRPLPYRVFAAEEARAAFRLMQGSGHVGKILIRPPAHPPAAPASSGTFAAASEGVHLVVGGSGGFGRETARWLAERGARHIVVASRRGVIDPPLAVEGADIVAERLDVRDAEACAALIAQLRARHGRIAGVIHTAMVLDDALIRDLDRERFEKVLAPKVDGARHLDAATAGLELDYFVLFSSATTLVGNPGQGAYVAANAYLEAVARRRHREGRPALAIAWGAISDTGVLARDAATSERLSRRLGLGMLTAAAALDRLGGYLADAGTPPVMVHAPVDWRAGRELAVMGGASFAALRPTVDDATEVGGEADLVALIRDQSDSEARATVLRLLTGELGRILRLPSDTIDPSRPLGDIGMDSLMGLELDMEMQRRHNVALPMLGLGAGATLQDVADKLTRKLRPTAELGGEALPASPIHIPEEGARLIDRHLRTEPTVAAMEALKAKATSDRRDGSLLR</sequence>
<keyword evidence="1" id="KW-0596">Phosphopantetheine</keyword>
<dbReference type="PROSITE" id="PS52004">
    <property type="entry name" value="KS3_2"/>
    <property type="match status" value="1"/>
</dbReference>
<proteinExistence type="predicted"/>
<dbReference type="InterPro" id="IPR049900">
    <property type="entry name" value="PKS_mFAS_DH"/>
</dbReference>
<reference evidence="9" key="1">
    <citation type="journal article" date="2014" name="Int. J. Syst. Evol. Microbiol.">
        <title>Complete genome sequence of Corynebacterium casei LMG S-19264T (=DSM 44701T), isolated from a smear-ripened cheese.</title>
        <authorList>
            <consortium name="US DOE Joint Genome Institute (JGI-PGF)"/>
            <person name="Walter F."/>
            <person name="Albersmeier A."/>
            <person name="Kalinowski J."/>
            <person name="Ruckert C."/>
        </authorList>
    </citation>
    <scope>NUCLEOTIDE SEQUENCE</scope>
    <source>
        <strain evidence="9">VKM B-2484</strain>
    </source>
</reference>
<dbReference type="Gene3D" id="3.40.50.720">
    <property type="entry name" value="NAD(P)-binding Rossmann-like Domain"/>
    <property type="match status" value="3"/>
</dbReference>
<dbReference type="GO" id="GO:0004312">
    <property type="term" value="F:fatty acid synthase activity"/>
    <property type="evidence" value="ECO:0007669"/>
    <property type="project" value="TreeGrafter"/>
</dbReference>
<evidence type="ECO:0000259" key="8">
    <source>
        <dbReference type="PROSITE" id="PS52019"/>
    </source>
</evidence>
<dbReference type="SUPFAM" id="SSF53901">
    <property type="entry name" value="Thiolase-like"/>
    <property type="match status" value="1"/>
</dbReference>
<dbReference type="Pfam" id="PF16197">
    <property type="entry name" value="KAsynt_C_assoc"/>
    <property type="match status" value="1"/>
</dbReference>
<dbReference type="InterPro" id="IPR014030">
    <property type="entry name" value="Ketoacyl_synth_N"/>
</dbReference>
<feature type="active site" description="Proton donor; for dehydratase activity" evidence="5">
    <location>
        <position position="1099"/>
    </location>
</feature>
<dbReference type="InterPro" id="IPR016036">
    <property type="entry name" value="Malonyl_transacylase_ACP-bd"/>
</dbReference>
<feature type="domain" description="PKS/mFAS DH" evidence="8">
    <location>
        <begin position="905"/>
        <end position="1182"/>
    </location>
</feature>
<dbReference type="InterPro" id="IPR036736">
    <property type="entry name" value="ACP-like_sf"/>
</dbReference>
<dbReference type="GO" id="GO:0004315">
    <property type="term" value="F:3-oxoacyl-[acyl-carrier-protein] synthase activity"/>
    <property type="evidence" value="ECO:0007669"/>
    <property type="project" value="InterPro"/>
</dbReference>
<dbReference type="Gene3D" id="3.40.47.10">
    <property type="match status" value="1"/>
</dbReference>
<dbReference type="EMBL" id="BSFJ01000001">
    <property type="protein sequence ID" value="GLK70110.1"/>
    <property type="molecule type" value="Genomic_DNA"/>
</dbReference>
<dbReference type="InterPro" id="IPR013154">
    <property type="entry name" value="ADH-like_N"/>
</dbReference>
<dbReference type="GO" id="GO:0016491">
    <property type="term" value="F:oxidoreductase activity"/>
    <property type="evidence" value="ECO:0007669"/>
    <property type="project" value="InterPro"/>
</dbReference>
<dbReference type="Gene3D" id="3.10.129.110">
    <property type="entry name" value="Polyketide synthase dehydratase"/>
    <property type="match status" value="1"/>
</dbReference>
<reference evidence="9" key="2">
    <citation type="submission" date="2023-01" db="EMBL/GenBank/DDBJ databases">
        <authorList>
            <person name="Sun Q."/>
            <person name="Evtushenko L."/>
        </authorList>
    </citation>
    <scope>NUCLEOTIDE SEQUENCE</scope>
    <source>
        <strain evidence="9">VKM B-2484</strain>
    </source>
</reference>
<dbReference type="InterPro" id="IPR049552">
    <property type="entry name" value="PKS_DH_N"/>
</dbReference>
<keyword evidence="4" id="KW-0511">Multifunctional enzyme</keyword>
<keyword evidence="2" id="KW-0597">Phosphoprotein</keyword>
<accession>A0A9W6J3D9</accession>
<dbReference type="Pfam" id="PF14765">
    <property type="entry name" value="PS-DH"/>
    <property type="match status" value="1"/>
</dbReference>
<dbReference type="Pfam" id="PF00109">
    <property type="entry name" value="ketoacyl-synt"/>
    <property type="match status" value="1"/>
</dbReference>
<dbReference type="InterPro" id="IPR020807">
    <property type="entry name" value="PKS_DH"/>
</dbReference>
<dbReference type="GO" id="GO:0008270">
    <property type="term" value="F:zinc ion binding"/>
    <property type="evidence" value="ECO:0007669"/>
    <property type="project" value="InterPro"/>
</dbReference>
<comment type="caution">
    <text evidence="9">The sequence shown here is derived from an EMBL/GenBank/DDBJ whole genome shotgun (WGS) entry which is preliminary data.</text>
</comment>
<dbReference type="RefSeq" id="WP_213375849.1">
    <property type="nucleotide sequence ID" value="NZ_BSFJ01000001.1"/>
</dbReference>
<dbReference type="Pfam" id="PF08240">
    <property type="entry name" value="ADH_N"/>
    <property type="match status" value="1"/>
</dbReference>
<dbReference type="SMART" id="SM00825">
    <property type="entry name" value="PKS_KS"/>
    <property type="match status" value="1"/>
</dbReference>
<dbReference type="InterPro" id="IPR018201">
    <property type="entry name" value="Ketoacyl_synth_AS"/>
</dbReference>
<dbReference type="FunFam" id="3.40.50.720:FF:000209">
    <property type="entry name" value="Polyketide synthase Pks12"/>
    <property type="match status" value="1"/>
</dbReference>
<dbReference type="InterPro" id="IPR057326">
    <property type="entry name" value="KR_dom"/>
</dbReference>
<feature type="region of interest" description="C-terminal hotdog fold" evidence="5">
    <location>
        <begin position="1041"/>
        <end position="1182"/>
    </location>
</feature>
<dbReference type="InterPro" id="IPR020841">
    <property type="entry name" value="PKS_Beta-ketoAc_synthase_dom"/>
</dbReference>
<dbReference type="Pfam" id="PF02801">
    <property type="entry name" value="Ketoacyl-synt_C"/>
    <property type="match status" value="1"/>
</dbReference>
<dbReference type="InterPro" id="IPR001227">
    <property type="entry name" value="Ac_transferase_dom_sf"/>
</dbReference>
<dbReference type="InterPro" id="IPR011032">
    <property type="entry name" value="GroES-like_sf"/>
</dbReference>
<name>A0A9W6J3D9_9HYPH</name>
<dbReference type="InterPro" id="IPR049551">
    <property type="entry name" value="PKS_DH_C"/>
</dbReference>
<feature type="domain" description="Carrier" evidence="6">
    <location>
        <begin position="2301"/>
        <end position="2378"/>
    </location>
</feature>
<dbReference type="CDD" id="cd00833">
    <property type="entry name" value="PKS"/>
    <property type="match status" value="1"/>
</dbReference>
<dbReference type="SUPFAM" id="SSF55048">
    <property type="entry name" value="Probable ACP-binding domain of malonyl-CoA ACP transacylase"/>
    <property type="match status" value="1"/>
</dbReference>
<dbReference type="SUPFAM" id="SSF51735">
    <property type="entry name" value="NAD(P)-binding Rossmann-fold domains"/>
    <property type="match status" value="3"/>
</dbReference>
<dbReference type="SUPFAM" id="SSF52151">
    <property type="entry name" value="FabD/lysophospholipase-like"/>
    <property type="match status" value="1"/>
</dbReference>
<evidence type="ECO:0000256" key="1">
    <source>
        <dbReference type="ARBA" id="ARBA00022450"/>
    </source>
</evidence>
<gene>
    <name evidence="9" type="ORF">GCM10017643_02250</name>
</gene>
<dbReference type="InterPro" id="IPR002364">
    <property type="entry name" value="Quin_OxRdtase/zeta-crystal_CS"/>
</dbReference>
<dbReference type="Gene3D" id="3.30.70.3290">
    <property type="match status" value="1"/>
</dbReference>
<dbReference type="Pfam" id="PF00698">
    <property type="entry name" value="Acyl_transf_1"/>
    <property type="match status" value="1"/>
</dbReference>
<dbReference type="PROSITE" id="PS00606">
    <property type="entry name" value="KS3_1"/>
    <property type="match status" value="1"/>
</dbReference>
<dbReference type="GO" id="GO:0031177">
    <property type="term" value="F:phosphopantetheine binding"/>
    <property type="evidence" value="ECO:0007669"/>
    <property type="project" value="InterPro"/>
</dbReference>
<keyword evidence="10" id="KW-1185">Reference proteome</keyword>
<dbReference type="PROSITE" id="PS52019">
    <property type="entry name" value="PKS_MFAS_DH"/>
    <property type="match status" value="1"/>
</dbReference>
<dbReference type="Pfam" id="PF08659">
    <property type="entry name" value="KR"/>
    <property type="match status" value="1"/>
</dbReference>
<evidence type="ECO:0000259" key="7">
    <source>
        <dbReference type="PROSITE" id="PS52004"/>
    </source>
</evidence>
<dbReference type="SMART" id="SM00823">
    <property type="entry name" value="PKS_PP"/>
    <property type="match status" value="1"/>
</dbReference>
<dbReference type="SMART" id="SM00826">
    <property type="entry name" value="PKS_DH"/>
    <property type="match status" value="1"/>
</dbReference>
<dbReference type="InterPro" id="IPR036291">
    <property type="entry name" value="NAD(P)-bd_dom_sf"/>
</dbReference>
<dbReference type="Gene3D" id="1.10.1200.10">
    <property type="entry name" value="ACP-like"/>
    <property type="match status" value="1"/>
</dbReference>
<dbReference type="SMART" id="SM00822">
    <property type="entry name" value="PKS_KR"/>
    <property type="match status" value="1"/>
</dbReference>
<evidence type="ECO:0000259" key="6">
    <source>
        <dbReference type="PROSITE" id="PS50075"/>
    </source>
</evidence>
<dbReference type="PROSITE" id="PS50075">
    <property type="entry name" value="CARRIER"/>
    <property type="match status" value="1"/>
</dbReference>
<dbReference type="InterPro" id="IPR020806">
    <property type="entry name" value="PKS_PP-bd"/>
</dbReference>
<dbReference type="SUPFAM" id="SSF47336">
    <property type="entry name" value="ACP-like"/>
    <property type="match status" value="1"/>
</dbReference>
<dbReference type="Proteomes" id="UP001143370">
    <property type="component" value="Unassembled WGS sequence"/>
</dbReference>
<dbReference type="InterPro" id="IPR020843">
    <property type="entry name" value="ER"/>
</dbReference>
<dbReference type="Gene3D" id="3.40.366.10">
    <property type="entry name" value="Malonyl-Coenzyme A Acyl Carrier Protein, domain 2"/>
    <property type="match status" value="1"/>
</dbReference>
<dbReference type="InterPro" id="IPR014031">
    <property type="entry name" value="Ketoacyl_synth_C"/>
</dbReference>
<dbReference type="InterPro" id="IPR050091">
    <property type="entry name" value="PKS_NRPS_Biosynth_Enz"/>
</dbReference>
<feature type="active site" description="Proton acceptor; for dehydratase activity" evidence="5">
    <location>
        <position position="934"/>
    </location>
</feature>
<dbReference type="CDD" id="cd05195">
    <property type="entry name" value="enoyl_red"/>
    <property type="match status" value="1"/>
</dbReference>
<dbReference type="SMART" id="SM00829">
    <property type="entry name" value="PKS_ER"/>
    <property type="match status" value="1"/>
</dbReference>
<evidence type="ECO:0000256" key="5">
    <source>
        <dbReference type="PROSITE-ProRule" id="PRU01363"/>
    </source>
</evidence>
<dbReference type="PROSITE" id="PS01162">
    <property type="entry name" value="QOR_ZETA_CRYSTAL"/>
    <property type="match status" value="1"/>
</dbReference>
<dbReference type="Gene3D" id="3.90.180.10">
    <property type="entry name" value="Medium-chain alcohol dehydrogenases, catalytic domain"/>
    <property type="match status" value="1"/>
</dbReference>
<evidence type="ECO:0000313" key="9">
    <source>
        <dbReference type="EMBL" id="GLK70110.1"/>
    </source>
</evidence>
<dbReference type="PANTHER" id="PTHR43775">
    <property type="entry name" value="FATTY ACID SYNTHASE"/>
    <property type="match status" value="1"/>
</dbReference>
<dbReference type="InterPro" id="IPR016035">
    <property type="entry name" value="Acyl_Trfase/lysoPLipase"/>
</dbReference>
<organism evidence="9 10">
    <name type="scientific">Ancylobacter dichloromethanicus</name>
    <dbReference type="NCBI Taxonomy" id="518825"/>
    <lineage>
        <taxon>Bacteria</taxon>
        <taxon>Pseudomonadati</taxon>
        <taxon>Pseudomonadota</taxon>
        <taxon>Alphaproteobacteria</taxon>
        <taxon>Hyphomicrobiales</taxon>
        <taxon>Xanthobacteraceae</taxon>
        <taxon>Ancylobacter</taxon>
    </lineage>
</organism>
<protein>
    <submittedName>
        <fullName evidence="9">Uncharacterized protein</fullName>
    </submittedName>
</protein>
<dbReference type="InterPro" id="IPR042104">
    <property type="entry name" value="PKS_dehydratase_sf"/>
</dbReference>
<feature type="region of interest" description="N-terminal hotdog fold" evidence="5">
    <location>
        <begin position="905"/>
        <end position="1022"/>
    </location>
</feature>
<feature type="domain" description="Ketosynthase family 3 (KS3)" evidence="7">
    <location>
        <begin position="19"/>
        <end position="436"/>
    </location>
</feature>
<dbReference type="InterPro" id="IPR016039">
    <property type="entry name" value="Thiolase-like"/>
</dbReference>
<dbReference type="PANTHER" id="PTHR43775:SF37">
    <property type="entry name" value="SI:DKEY-61P9.11"/>
    <property type="match status" value="1"/>
</dbReference>
<evidence type="ECO:0000256" key="3">
    <source>
        <dbReference type="ARBA" id="ARBA00022679"/>
    </source>
</evidence>
<dbReference type="SUPFAM" id="SSF50129">
    <property type="entry name" value="GroES-like"/>
    <property type="match status" value="1"/>
</dbReference>
<evidence type="ECO:0000313" key="10">
    <source>
        <dbReference type="Proteomes" id="UP001143370"/>
    </source>
</evidence>
<dbReference type="Pfam" id="PF21089">
    <property type="entry name" value="PKS_DH_N"/>
    <property type="match status" value="1"/>
</dbReference>
<evidence type="ECO:0000256" key="2">
    <source>
        <dbReference type="ARBA" id="ARBA00022553"/>
    </source>
</evidence>
<dbReference type="InterPro" id="IPR009081">
    <property type="entry name" value="PP-bd_ACP"/>
</dbReference>
<keyword evidence="3" id="KW-0808">Transferase</keyword>
<dbReference type="InterPro" id="IPR013968">
    <property type="entry name" value="PKS_KR"/>
</dbReference>